<gene>
    <name evidence="7" type="ORF">SAMN04488692_1456</name>
</gene>
<keyword evidence="8" id="KW-1185">Reference proteome</keyword>
<dbReference type="OrthoDB" id="9810538at2"/>
<reference evidence="7 8" key="1">
    <citation type="submission" date="2016-10" db="EMBL/GenBank/DDBJ databases">
        <authorList>
            <person name="de Groot N.N."/>
        </authorList>
    </citation>
    <scope>NUCLEOTIDE SEQUENCE [LARGE SCALE GENOMIC DNA]</scope>
    <source>
        <strain evidence="7 8">SLAS-1</strain>
    </source>
</reference>
<sequence>MIGDRDADALEDILYSIDLLKKYSAGLSEEKFYKNQEKQDLIVHRLEIIGEASSRISDEIKDKYDDIPWEDMINMRNILIHQYDNIFLDIVWKTLKEKIPEVEEEILGIKEEEDF</sequence>
<dbReference type="GO" id="GO:0110001">
    <property type="term" value="C:toxin-antitoxin complex"/>
    <property type="evidence" value="ECO:0007669"/>
    <property type="project" value="InterPro"/>
</dbReference>
<dbReference type="GO" id="GO:0000166">
    <property type="term" value="F:nucleotide binding"/>
    <property type="evidence" value="ECO:0007669"/>
    <property type="project" value="UniProtKB-KW"/>
</dbReference>
<dbReference type="Pfam" id="PF01934">
    <property type="entry name" value="HepT-like"/>
    <property type="match status" value="1"/>
</dbReference>
<evidence type="ECO:0000313" key="8">
    <source>
        <dbReference type="Proteomes" id="UP000199476"/>
    </source>
</evidence>
<dbReference type="PANTHER" id="PTHR34139:SF1">
    <property type="entry name" value="RNASE MJ1380-RELATED"/>
    <property type="match status" value="1"/>
</dbReference>
<dbReference type="AlphaFoldDB" id="A0A1G9TRM7"/>
<evidence type="ECO:0000256" key="4">
    <source>
        <dbReference type="ARBA" id="ARBA00022741"/>
    </source>
</evidence>
<keyword evidence="3" id="KW-0540">Nuclease</keyword>
<dbReference type="PANTHER" id="PTHR34139">
    <property type="entry name" value="UPF0331 PROTEIN MJ0127"/>
    <property type="match status" value="1"/>
</dbReference>
<dbReference type="InterPro" id="IPR037038">
    <property type="entry name" value="HepT-like_sf"/>
</dbReference>
<dbReference type="GO" id="GO:0004540">
    <property type="term" value="F:RNA nuclease activity"/>
    <property type="evidence" value="ECO:0007669"/>
    <property type="project" value="InterPro"/>
</dbReference>
<keyword evidence="2" id="KW-1277">Toxin-antitoxin system</keyword>
<name>A0A1G9TRM7_9FIRM</name>
<dbReference type="Proteomes" id="UP000199476">
    <property type="component" value="Unassembled WGS sequence"/>
</dbReference>
<keyword evidence="1" id="KW-0597">Phosphoprotein</keyword>
<evidence type="ECO:0000256" key="5">
    <source>
        <dbReference type="ARBA" id="ARBA00022801"/>
    </source>
</evidence>
<keyword evidence="4" id="KW-0547">Nucleotide-binding</keyword>
<dbReference type="InterPro" id="IPR051813">
    <property type="entry name" value="HepT_RNase_toxin"/>
</dbReference>
<evidence type="ECO:0000256" key="6">
    <source>
        <dbReference type="ARBA" id="ARBA00024207"/>
    </source>
</evidence>
<evidence type="ECO:0000256" key="1">
    <source>
        <dbReference type="ARBA" id="ARBA00022553"/>
    </source>
</evidence>
<comment type="similarity">
    <text evidence="6">Belongs to the HepT RNase toxin family.</text>
</comment>
<evidence type="ECO:0000256" key="2">
    <source>
        <dbReference type="ARBA" id="ARBA00022649"/>
    </source>
</evidence>
<dbReference type="Gene3D" id="1.20.120.580">
    <property type="entry name" value="bsu32300-like"/>
    <property type="match status" value="1"/>
</dbReference>
<accession>A0A1G9TRM7</accession>
<organism evidence="7 8">
    <name type="scientific">Halarsenatibacter silvermanii</name>
    <dbReference type="NCBI Taxonomy" id="321763"/>
    <lineage>
        <taxon>Bacteria</taxon>
        <taxon>Bacillati</taxon>
        <taxon>Bacillota</taxon>
        <taxon>Clostridia</taxon>
        <taxon>Halanaerobiales</taxon>
        <taxon>Halarsenatibacteraceae</taxon>
        <taxon>Halarsenatibacter</taxon>
    </lineage>
</organism>
<proteinExistence type="inferred from homology"/>
<dbReference type="InterPro" id="IPR008201">
    <property type="entry name" value="HepT-like"/>
</dbReference>
<keyword evidence="5" id="KW-0378">Hydrolase</keyword>
<dbReference type="GO" id="GO:0016787">
    <property type="term" value="F:hydrolase activity"/>
    <property type="evidence" value="ECO:0007669"/>
    <property type="project" value="UniProtKB-KW"/>
</dbReference>
<dbReference type="RefSeq" id="WP_089762393.1">
    <property type="nucleotide sequence ID" value="NZ_FNGO01000045.1"/>
</dbReference>
<dbReference type="EMBL" id="FNGO01000045">
    <property type="protein sequence ID" value="SDM50228.1"/>
    <property type="molecule type" value="Genomic_DNA"/>
</dbReference>
<dbReference type="STRING" id="321763.SAMN04488692_1456"/>
<evidence type="ECO:0000256" key="3">
    <source>
        <dbReference type="ARBA" id="ARBA00022722"/>
    </source>
</evidence>
<evidence type="ECO:0000313" key="7">
    <source>
        <dbReference type="EMBL" id="SDM50228.1"/>
    </source>
</evidence>
<protein>
    <submittedName>
        <fullName evidence="7">Uncharacterized conserved protein, contains HEPN domain</fullName>
    </submittedName>
</protein>